<dbReference type="RefSeq" id="WP_093838105.1">
    <property type="nucleotide sequence ID" value="NZ_FOLM01000003.1"/>
</dbReference>
<proteinExistence type="predicted"/>
<evidence type="ECO:0000256" key="2">
    <source>
        <dbReference type="SAM" id="Phobius"/>
    </source>
</evidence>
<dbReference type="EMBL" id="FOLM01000003">
    <property type="protein sequence ID" value="SFC43392.1"/>
    <property type="molecule type" value="Genomic_DNA"/>
</dbReference>
<keyword evidence="4" id="KW-1185">Reference proteome</keyword>
<evidence type="ECO:0008006" key="5">
    <source>
        <dbReference type="Google" id="ProtNLM"/>
    </source>
</evidence>
<dbReference type="SUPFAM" id="SSF52540">
    <property type="entry name" value="P-loop containing nucleoside triphosphate hydrolases"/>
    <property type="match status" value="1"/>
</dbReference>
<feature type="transmembrane region" description="Helical" evidence="2">
    <location>
        <begin position="382"/>
        <end position="400"/>
    </location>
</feature>
<dbReference type="InterPro" id="IPR027417">
    <property type="entry name" value="P-loop_NTPase"/>
</dbReference>
<feature type="transmembrane region" description="Helical" evidence="2">
    <location>
        <begin position="104"/>
        <end position="126"/>
    </location>
</feature>
<feature type="region of interest" description="Disordered" evidence="1">
    <location>
        <begin position="1"/>
        <end position="22"/>
    </location>
</feature>
<organism evidence="3 4">
    <name type="scientific">Streptomyces aidingensis</name>
    <dbReference type="NCBI Taxonomy" id="910347"/>
    <lineage>
        <taxon>Bacteria</taxon>
        <taxon>Bacillati</taxon>
        <taxon>Actinomycetota</taxon>
        <taxon>Actinomycetes</taxon>
        <taxon>Kitasatosporales</taxon>
        <taxon>Streptomycetaceae</taxon>
        <taxon>Streptomyces</taxon>
    </lineage>
</organism>
<keyword evidence="2" id="KW-0812">Transmembrane</keyword>
<feature type="compositionally biased region" description="Gly residues" evidence="1">
    <location>
        <begin position="922"/>
        <end position="935"/>
    </location>
</feature>
<evidence type="ECO:0000256" key="1">
    <source>
        <dbReference type="SAM" id="MobiDB-lite"/>
    </source>
</evidence>
<feature type="region of interest" description="Disordered" evidence="1">
    <location>
        <begin position="897"/>
        <end position="935"/>
    </location>
</feature>
<gene>
    <name evidence="3" type="ORF">SAMN05421773_103285</name>
</gene>
<feature type="transmembrane region" description="Helical" evidence="2">
    <location>
        <begin position="452"/>
        <end position="470"/>
    </location>
</feature>
<evidence type="ECO:0000313" key="4">
    <source>
        <dbReference type="Proteomes" id="UP000199207"/>
    </source>
</evidence>
<feature type="transmembrane region" description="Helical" evidence="2">
    <location>
        <begin position="495"/>
        <end position="513"/>
    </location>
</feature>
<dbReference type="OrthoDB" id="5150226at2"/>
<dbReference type="Proteomes" id="UP000199207">
    <property type="component" value="Unassembled WGS sequence"/>
</dbReference>
<reference evidence="3 4" key="1">
    <citation type="submission" date="2016-10" db="EMBL/GenBank/DDBJ databases">
        <authorList>
            <person name="de Groot N.N."/>
        </authorList>
    </citation>
    <scope>NUCLEOTIDE SEQUENCE [LARGE SCALE GENOMIC DNA]</scope>
    <source>
        <strain evidence="3 4">CGMCC 4.5739</strain>
    </source>
</reference>
<feature type="transmembrane region" description="Helical" evidence="2">
    <location>
        <begin position="330"/>
        <end position="349"/>
    </location>
</feature>
<accession>A0A1I1J5W9</accession>
<name>A0A1I1J5W9_9ACTN</name>
<dbReference type="AlphaFoldDB" id="A0A1I1J5W9"/>
<feature type="transmembrane region" description="Helical" evidence="2">
    <location>
        <begin position="412"/>
        <end position="432"/>
    </location>
</feature>
<feature type="compositionally biased region" description="Low complexity" evidence="1">
    <location>
        <begin position="897"/>
        <end position="921"/>
    </location>
</feature>
<protein>
    <recommendedName>
        <fullName evidence="5">KAP family P-loop domain-containing protein</fullName>
    </recommendedName>
</protein>
<sequence>MSDTPPEQQARPPGRLRMSRREEETYRASVKTCLAAPHIARRLEKRPGVTAAAVREAMRTAANTERALAPCADTQRLYRAARRRLRAMLRLRSRRLAAGVWDRWLSALLLLAVAAVLSAVFGAGLLQRLALLPPAVAAAGAVGWRPASRARVGNLVAALAFTVRASAAQTEQAALAKKWARELEKSGTGPMVERVVQALLGDDPDSLLLPDSYEGLRSPRGPAYVVSSQASRRLRRKIEQIEGGTIAVCGPRGAGKTTLLEDCAREADFSVVAQAPASYTPHEFVISLFVRLCAGYLRKEGHAVPDIARLPAWRRLLIRVRRPLRRRARALLFAVPAAGLVLLGTYAAARSLVLGLRTDVESRTAQALDWTSEWLTRTWEGGSAGAALLVTLAGLAVWFAGGFAEAVRGVVLLARAVTALLGVALMAVAVVTVVLDPEIRHHAARAGSTVEVAGFVLVLVAWSVAVAWLARVRRRDGTLKAVVRRLNALMDDDDAVMILVVLVVVSAVAGVGSEPARAALADPENPLRLMALVLGAVLIRLSVWRPSPAEPELVTECRAMIYRLKTVQSRTTTLGGAAPQLLGLSASEAASFSTVPPAYPEVVADFRDLLTRIAEDLHHRGRRVLIAIDEVDRLGSSAQALAFLGEIKAILGVPRVHYLISVAEDVGAAFVRRGLPHRDVTDSSLDDVAHVYPCRLGESKEVLAKRAPGLSEPYVLLAHTLSGGLPRDLIRYSRRMLEMQDRTKSVELTDIARQLITEELFETLSGFRTLLGNERWSRENSAVLLSLRNLTALLGAPAGAGTVSDVRRALGDFALRTAPAQSGSETASALLDEASAYTYFSLTLLEIFGLPGFDRRRAAAGYRDGFQLLAEARGELAVSPHSTRPLIDEVRGAWGLPVRPAQGAAPPAPRPGVSRGRQADGNGAGEAAGSGGAAG</sequence>
<keyword evidence="2" id="KW-0472">Membrane</keyword>
<evidence type="ECO:0000313" key="3">
    <source>
        <dbReference type="EMBL" id="SFC43392.1"/>
    </source>
</evidence>
<keyword evidence="2" id="KW-1133">Transmembrane helix</keyword>